<gene>
    <name evidence="2" type="ORF">Scaly_2889700</name>
</gene>
<feature type="region of interest" description="Disordered" evidence="1">
    <location>
        <begin position="114"/>
        <end position="145"/>
    </location>
</feature>
<evidence type="ECO:0000313" key="2">
    <source>
        <dbReference type="EMBL" id="KAL0315109.1"/>
    </source>
</evidence>
<reference evidence="2" key="2">
    <citation type="journal article" date="2024" name="Plant">
        <title>Genomic evolution and insights into agronomic trait innovations of Sesamum species.</title>
        <authorList>
            <person name="Miao H."/>
            <person name="Wang L."/>
            <person name="Qu L."/>
            <person name="Liu H."/>
            <person name="Sun Y."/>
            <person name="Le M."/>
            <person name="Wang Q."/>
            <person name="Wei S."/>
            <person name="Zheng Y."/>
            <person name="Lin W."/>
            <person name="Duan Y."/>
            <person name="Cao H."/>
            <person name="Xiong S."/>
            <person name="Wang X."/>
            <person name="Wei L."/>
            <person name="Li C."/>
            <person name="Ma Q."/>
            <person name="Ju M."/>
            <person name="Zhao R."/>
            <person name="Li G."/>
            <person name="Mu C."/>
            <person name="Tian Q."/>
            <person name="Mei H."/>
            <person name="Zhang T."/>
            <person name="Gao T."/>
            <person name="Zhang H."/>
        </authorList>
    </citation>
    <scope>NUCLEOTIDE SEQUENCE</scope>
    <source>
        <strain evidence="2">KEN8</strain>
    </source>
</reference>
<feature type="compositionally biased region" description="Low complexity" evidence="1">
    <location>
        <begin position="114"/>
        <end position="126"/>
    </location>
</feature>
<organism evidence="2">
    <name type="scientific">Sesamum calycinum</name>
    <dbReference type="NCBI Taxonomy" id="2727403"/>
    <lineage>
        <taxon>Eukaryota</taxon>
        <taxon>Viridiplantae</taxon>
        <taxon>Streptophyta</taxon>
        <taxon>Embryophyta</taxon>
        <taxon>Tracheophyta</taxon>
        <taxon>Spermatophyta</taxon>
        <taxon>Magnoliopsida</taxon>
        <taxon>eudicotyledons</taxon>
        <taxon>Gunneridae</taxon>
        <taxon>Pentapetalae</taxon>
        <taxon>asterids</taxon>
        <taxon>lamiids</taxon>
        <taxon>Lamiales</taxon>
        <taxon>Pedaliaceae</taxon>
        <taxon>Sesamum</taxon>
    </lineage>
</organism>
<feature type="compositionally biased region" description="Basic and acidic residues" evidence="1">
    <location>
        <begin position="1"/>
        <end position="10"/>
    </location>
</feature>
<dbReference type="PANTHER" id="PTHR47188:SF1">
    <property type="entry name" value="PROTEIN TAR1"/>
    <property type="match status" value="1"/>
</dbReference>
<proteinExistence type="predicted"/>
<protein>
    <submittedName>
        <fullName evidence="2">Protein TAR1</fullName>
    </submittedName>
</protein>
<dbReference type="EMBL" id="JACGWM010000092">
    <property type="protein sequence ID" value="KAL0315109.1"/>
    <property type="molecule type" value="Genomic_DNA"/>
</dbReference>
<feature type="region of interest" description="Disordered" evidence="1">
    <location>
        <begin position="326"/>
        <end position="350"/>
    </location>
</feature>
<feature type="compositionally biased region" description="Low complexity" evidence="1">
    <location>
        <begin position="332"/>
        <end position="343"/>
    </location>
</feature>
<feature type="region of interest" description="Disordered" evidence="1">
    <location>
        <begin position="661"/>
        <end position="707"/>
    </location>
</feature>
<name>A0AAW2L7W3_9LAMI</name>
<sequence length="707" mass="76492">MASGAHDAHTHRPPHALTARSSAPPENSPEKPAGNPPKHGQHKPRPSHGDGRGLGAAGGPPGPCPPPAQTPPSTLLPIIGLKKKSLVTGVDIERAEERTFLTFRSVSTLPKNVATTATSAPRSAPTATPPGLVPRVLQRPPRPPTHRGLALAPMVGYAHSNPSQKIKVGWRCTPRGGSRLSAPLVRVLRRVEWGARWPAQGRAVTEARRRARAVRHDRDDGVPRAYRLPGLWPPPHSALVRAPSRSADRLSPFHIRPGPIAGPHPLSSRQFQALFTLFSKSFSFFPRGTCLASVSRPYLALDGIYRPIGATFPNNPTRRQRLVVRQGPGTTGLSPSPAPLSRGLGPGPPLRTLLQTTIRMAKPPDSQVGLFPVRLSLLGESFARVEVSTTTGRDGHRRGIAFGPATREGAREASVRPPHRAVEGATRCVTPRQTCPGLMASGATCVQRLDGSRDSAIHTKYRISLRSSSIREPRYPLPRVVLTFDTRPFRTGALRTGGTVRRTLRSVFLGTFRAGGFDNDPSAVSPTKTWLRFLLPLNDKVQWTSRDIAGSEPPTSPRSEHFTRPFNRPTIAMIYPHHDEISKITRHHFRPVSLSPSQPVVGGKLPLLGRAEFCPESVHCLHSISSKPAASQASLTSLFGAQHFPSSGNSDLEAFPSFNPLSHASAGHGSNTSDGKRMSYRRARGKKVEQPSRPSRLLSVYSAQTKG</sequence>
<feature type="region of interest" description="Disordered" evidence="1">
    <location>
        <begin position="1"/>
        <end position="75"/>
    </location>
</feature>
<dbReference type="PANTHER" id="PTHR47188">
    <property type="entry name" value="PROTEIN TAR1"/>
    <property type="match status" value="1"/>
</dbReference>
<accession>A0AAW2L7W3</accession>
<dbReference type="GO" id="GO:0043457">
    <property type="term" value="P:regulation of cellular respiration"/>
    <property type="evidence" value="ECO:0007669"/>
    <property type="project" value="InterPro"/>
</dbReference>
<feature type="compositionally biased region" description="Pro residues" evidence="1">
    <location>
        <begin position="60"/>
        <end position="70"/>
    </location>
</feature>
<reference evidence="2" key="1">
    <citation type="submission" date="2020-06" db="EMBL/GenBank/DDBJ databases">
        <authorList>
            <person name="Li T."/>
            <person name="Hu X."/>
            <person name="Zhang T."/>
            <person name="Song X."/>
            <person name="Zhang H."/>
            <person name="Dai N."/>
            <person name="Sheng W."/>
            <person name="Hou X."/>
            <person name="Wei L."/>
        </authorList>
    </citation>
    <scope>NUCLEOTIDE SEQUENCE</scope>
    <source>
        <strain evidence="2">KEN8</strain>
        <tissue evidence="2">Leaf</tissue>
    </source>
</reference>
<dbReference type="AlphaFoldDB" id="A0AAW2L7W3"/>
<comment type="caution">
    <text evidence="2">The sequence shown here is derived from an EMBL/GenBank/DDBJ whole genome shotgun (WGS) entry which is preliminary data.</text>
</comment>
<dbReference type="InterPro" id="IPR044792">
    <property type="entry name" value="TAR1"/>
</dbReference>
<dbReference type="AntiFam" id="ANF00034">
    <property type="entry name" value="Antisense to 5.8S rRNA"/>
</dbReference>
<evidence type="ECO:0000256" key="1">
    <source>
        <dbReference type="SAM" id="MobiDB-lite"/>
    </source>
</evidence>